<feature type="region of interest" description="Disordered" evidence="1">
    <location>
        <begin position="33"/>
        <end position="65"/>
    </location>
</feature>
<feature type="compositionally biased region" description="Basic and acidic residues" evidence="1">
    <location>
        <begin position="280"/>
        <end position="296"/>
    </location>
</feature>
<keyword evidence="3" id="KW-0732">Signal</keyword>
<dbReference type="SMART" id="SM00287">
    <property type="entry name" value="SH3b"/>
    <property type="match status" value="1"/>
</dbReference>
<proteinExistence type="predicted"/>
<feature type="region of interest" description="Disordered" evidence="1">
    <location>
        <begin position="266"/>
        <end position="296"/>
    </location>
</feature>
<dbReference type="PROSITE" id="PS51781">
    <property type="entry name" value="SH3B"/>
    <property type="match status" value="1"/>
</dbReference>
<name>A0ABS2G9F5_9FIRM</name>
<keyword evidence="2" id="KW-0472">Membrane</keyword>
<accession>A0ABS2G9F5</accession>
<feature type="chain" id="PRO_5047486540" evidence="3">
    <location>
        <begin position="27"/>
        <end position="381"/>
    </location>
</feature>
<evidence type="ECO:0000259" key="4">
    <source>
        <dbReference type="PROSITE" id="PS51781"/>
    </source>
</evidence>
<dbReference type="InterPro" id="IPR052354">
    <property type="entry name" value="Cell_Wall_Dynamics_Protein"/>
</dbReference>
<protein>
    <submittedName>
        <fullName evidence="5">DUF4366 domain-containing protein</fullName>
    </submittedName>
</protein>
<organism evidence="5 6">
    <name type="scientific">Anaerotignum lactatifermentans</name>
    <dbReference type="NCBI Taxonomy" id="160404"/>
    <lineage>
        <taxon>Bacteria</taxon>
        <taxon>Bacillati</taxon>
        <taxon>Bacillota</taxon>
        <taxon>Clostridia</taxon>
        <taxon>Lachnospirales</taxon>
        <taxon>Anaerotignaceae</taxon>
        <taxon>Anaerotignum</taxon>
    </lineage>
</organism>
<feature type="transmembrane region" description="Helical" evidence="2">
    <location>
        <begin position="301"/>
        <end position="320"/>
    </location>
</feature>
<evidence type="ECO:0000256" key="1">
    <source>
        <dbReference type="SAM" id="MobiDB-lite"/>
    </source>
</evidence>
<keyword evidence="2" id="KW-0812">Transmembrane</keyword>
<sequence>MRFKRFTAAMLAGVLMTFSMAGTAFAYTGETEPAESTASASETEAVKPAETKAEKPAETTSQEEAPYKVTVDEDGNYTFTLGDYEWSFNPEKQAENEKIGTVTNVNSYLHLRTGAGMNYEIIGHLLPGAQVKVVGEDGDWYKVVVPEQSGYAHSDYLRVMEKASEGSEVNEELLTFLLTMMFQSQQQVSEGHGLTPPGNLTLVDDIGPVKGAGQQFITLVSKNGNTFYMVIDRDDDGDENVHFMNLVDEADLFALLDEDAQAAYQEEHRTPVVTEPQQTEPEKETAPADLEPEKPAKKSNWAPLMLLAIFGIGGIGFAGYNFMNKKKKEQEAARPDPDADYQDDDDEEYDIPEEDDYEEDEADSVDGEDDYSEAFSPDGEE</sequence>
<dbReference type="Gene3D" id="2.30.30.40">
    <property type="entry name" value="SH3 Domains"/>
    <property type="match status" value="1"/>
</dbReference>
<feature type="compositionally biased region" description="Low complexity" evidence="1">
    <location>
        <begin position="33"/>
        <end position="43"/>
    </location>
</feature>
<feature type="compositionally biased region" description="Acidic residues" evidence="1">
    <location>
        <begin position="338"/>
        <end position="381"/>
    </location>
</feature>
<feature type="signal peptide" evidence="3">
    <location>
        <begin position="1"/>
        <end position="26"/>
    </location>
</feature>
<dbReference type="Pfam" id="PF08239">
    <property type="entry name" value="SH3_3"/>
    <property type="match status" value="1"/>
</dbReference>
<dbReference type="PANTHER" id="PTHR34408">
    <property type="entry name" value="FAMILY PROTEIN, PUTATIVE-RELATED"/>
    <property type="match status" value="1"/>
</dbReference>
<evidence type="ECO:0000256" key="2">
    <source>
        <dbReference type="SAM" id="Phobius"/>
    </source>
</evidence>
<gene>
    <name evidence="5" type="ORF">H9X83_08095</name>
</gene>
<comment type="caution">
    <text evidence="5">The sequence shown here is derived from an EMBL/GenBank/DDBJ whole genome shotgun (WGS) entry which is preliminary data.</text>
</comment>
<dbReference type="PANTHER" id="PTHR34408:SF1">
    <property type="entry name" value="GLYCOSYL HYDROLASE FAMILY 19 DOMAIN-CONTAINING PROTEIN HI_1415"/>
    <property type="match status" value="1"/>
</dbReference>
<dbReference type="InterPro" id="IPR025376">
    <property type="entry name" value="CD1107-like_dom"/>
</dbReference>
<keyword evidence="2" id="KW-1133">Transmembrane helix</keyword>
<feature type="region of interest" description="Disordered" evidence="1">
    <location>
        <begin position="328"/>
        <end position="381"/>
    </location>
</feature>
<feature type="domain" description="SH3b" evidence="4">
    <location>
        <begin position="97"/>
        <end position="161"/>
    </location>
</feature>
<keyword evidence="6" id="KW-1185">Reference proteome</keyword>
<feature type="compositionally biased region" description="Basic and acidic residues" evidence="1">
    <location>
        <begin position="328"/>
        <end position="337"/>
    </location>
</feature>
<dbReference type="RefSeq" id="WP_205133850.1">
    <property type="nucleotide sequence ID" value="NZ_JACSNT010000009.1"/>
</dbReference>
<dbReference type="Pfam" id="PF14283">
    <property type="entry name" value="CD1107-like"/>
    <property type="match status" value="1"/>
</dbReference>
<evidence type="ECO:0000313" key="5">
    <source>
        <dbReference type="EMBL" id="MBM6878121.1"/>
    </source>
</evidence>
<evidence type="ECO:0000313" key="6">
    <source>
        <dbReference type="Proteomes" id="UP000729290"/>
    </source>
</evidence>
<dbReference type="Proteomes" id="UP000729290">
    <property type="component" value="Unassembled WGS sequence"/>
</dbReference>
<reference evidence="5 6" key="1">
    <citation type="journal article" date="2021" name="Sci. Rep.">
        <title>The distribution of antibiotic resistance genes in chicken gut microbiota commensals.</title>
        <authorList>
            <person name="Juricova H."/>
            <person name="Matiasovicova J."/>
            <person name="Kubasova T."/>
            <person name="Cejkova D."/>
            <person name="Rychlik I."/>
        </authorList>
    </citation>
    <scope>NUCLEOTIDE SEQUENCE [LARGE SCALE GENOMIC DNA]</scope>
    <source>
        <strain evidence="5 6">An431b</strain>
    </source>
</reference>
<dbReference type="InterPro" id="IPR003646">
    <property type="entry name" value="SH3-like_bac-type"/>
</dbReference>
<feature type="compositionally biased region" description="Basic and acidic residues" evidence="1">
    <location>
        <begin position="44"/>
        <end position="57"/>
    </location>
</feature>
<dbReference type="EMBL" id="JACSNV010000010">
    <property type="protein sequence ID" value="MBM6878121.1"/>
    <property type="molecule type" value="Genomic_DNA"/>
</dbReference>
<evidence type="ECO:0000256" key="3">
    <source>
        <dbReference type="SAM" id="SignalP"/>
    </source>
</evidence>